<keyword evidence="2" id="KW-0808">Transferase</keyword>
<dbReference type="InterPro" id="IPR043129">
    <property type="entry name" value="ATPase_NBD"/>
</dbReference>
<evidence type="ECO:0000313" key="6">
    <source>
        <dbReference type="EMBL" id="KRN11654.1"/>
    </source>
</evidence>
<dbReference type="CDD" id="cd07770">
    <property type="entry name" value="ASKHA_NBD_FGGY_GntK"/>
    <property type="match status" value="1"/>
</dbReference>
<proteinExistence type="inferred from homology"/>
<sequence>MTAKVDLKINNEVRKMLMIAVDVGTTNSKVLVVDQMGKVRAKAENGYHLISRAPGQAEEDPELIWQAIKKGLSEVAGAVDEEATLCFSTAMHSLLAINQNKAISPLFTWADTRSARYATENLKAFALASGVPLHPMIPLVKLAWLKAENKPLYEKAEKWLDLKSFLMSKFTGEYVTDYACAGSFGLLDCQSMHWNRDAMNELGLSNDRLPRIVATKTIFPIVNKKLLKELGLNIKQLVIGASDGTLSNLAQEESDHSFSITIGTSAAVRGAIDHLALDPQNCLFTYRLDNKQWVMGAPSNNGGNILAWWQKIWNVSYEQIGDSLTEALIGADGVRFYPYLYGERAPLWDANVTGKMLGLSANITQSEMIRGVVEGMLFNIRSNYDLLVKILPKPYQINLSGGVCRLNGLPQMLADIIGLPVKVASQADSSATGAAMLAYAALGVTMPLNLGESQLYLPNKTAHELYELVYRDWLTKR</sequence>
<name>A0ABR5PUQ9_9LACO</name>
<dbReference type="Pfam" id="PF00370">
    <property type="entry name" value="FGGY_N"/>
    <property type="match status" value="1"/>
</dbReference>
<dbReference type="InterPro" id="IPR050406">
    <property type="entry name" value="FGGY_Carb_Kinase"/>
</dbReference>
<dbReference type="InterPro" id="IPR000577">
    <property type="entry name" value="Carb_kinase_FGGY"/>
</dbReference>
<feature type="domain" description="Carbohydrate kinase FGGY C-terminal" evidence="5">
    <location>
        <begin position="260"/>
        <end position="441"/>
    </location>
</feature>
<protein>
    <submittedName>
        <fullName evidence="6">Gluconokinase</fullName>
    </submittedName>
</protein>
<comment type="caution">
    <text evidence="6">The sequence shown here is derived from an EMBL/GenBank/DDBJ whole genome shotgun (WGS) entry which is preliminary data.</text>
</comment>
<organism evidence="6 7">
    <name type="scientific">Lactobacillus gigeriorum DSM 23908 = CRBIP 24.85</name>
    <dbReference type="NCBI Taxonomy" id="1423751"/>
    <lineage>
        <taxon>Bacteria</taxon>
        <taxon>Bacillati</taxon>
        <taxon>Bacillota</taxon>
        <taxon>Bacilli</taxon>
        <taxon>Lactobacillales</taxon>
        <taxon>Lactobacillaceae</taxon>
        <taxon>Lactobacillus</taxon>
    </lineage>
</organism>
<feature type="domain" description="Carbohydrate kinase FGGY N-terminal" evidence="4">
    <location>
        <begin position="17"/>
        <end position="249"/>
    </location>
</feature>
<comment type="similarity">
    <text evidence="1">Belongs to the FGGY kinase family.</text>
</comment>
<dbReference type="InterPro" id="IPR018484">
    <property type="entry name" value="FGGY_N"/>
</dbReference>
<reference evidence="6 7" key="1">
    <citation type="journal article" date="2015" name="Genome Announc.">
        <title>Expanding the biotechnology potential of lactobacilli through comparative genomics of 213 strains and associated genera.</title>
        <authorList>
            <person name="Sun Z."/>
            <person name="Harris H.M."/>
            <person name="McCann A."/>
            <person name="Guo C."/>
            <person name="Argimon S."/>
            <person name="Zhang W."/>
            <person name="Yang X."/>
            <person name="Jeffery I.B."/>
            <person name="Cooney J.C."/>
            <person name="Kagawa T.F."/>
            <person name="Liu W."/>
            <person name="Song Y."/>
            <person name="Salvetti E."/>
            <person name="Wrobel A."/>
            <person name="Rasinkangas P."/>
            <person name="Parkhill J."/>
            <person name="Rea M.C."/>
            <person name="O'Sullivan O."/>
            <person name="Ritari J."/>
            <person name="Douillard F.P."/>
            <person name="Paul Ross R."/>
            <person name="Yang R."/>
            <person name="Briner A.E."/>
            <person name="Felis G.E."/>
            <person name="de Vos W.M."/>
            <person name="Barrangou R."/>
            <person name="Klaenhammer T.R."/>
            <person name="Caufield P.W."/>
            <person name="Cui Y."/>
            <person name="Zhang H."/>
            <person name="O'Toole P.W."/>
        </authorList>
    </citation>
    <scope>NUCLEOTIDE SEQUENCE [LARGE SCALE GENOMIC DNA]</scope>
    <source>
        <strain evidence="6 7">DSM 23908</strain>
    </source>
</reference>
<dbReference type="PIRSF" id="PIRSF000538">
    <property type="entry name" value="GlpK"/>
    <property type="match status" value="1"/>
</dbReference>
<dbReference type="Pfam" id="PF02782">
    <property type="entry name" value="FGGY_C"/>
    <property type="match status" value="1"/>
</dbReference>
<dbReference type="EMBL" id="AYZO01000021">
    <property type="protein sequence ID" value="KRN11654.1"/>
    <property type="molecule type" value="Genomic_DNA"/>
</dbReference>
<dbReference type="PANTHER" id="PTHR43095:SF2">
    <property type="entry name" value="GLUCONOKINASE"/>
    <property type="match status" value="1"/>
</dbReference>
<evidence type="ECO:0000256" key="2">
    <source>
        <dbReference type="ARBA" id="ARBA00022679"/>
    </source>
</evidence>
<dbReference type="InterPro" id="IPR018485">
    <property type="entry name" value="FGGY_C"/>
</dbReference>
<gene>
    <name evidence="6" type="ORF">FC38_GL000793</name>
</gene>
<dbReference type="PANTHER" id="PTHR43095">
    <property type="entry name" value="SUGAR KINASE"/>
    <property type="match status" value="1"/>
</dbReference>
<evidence type="ECO:0000259" key="5">
    <source>
        <dbReference type="Pfam" id="PF02782"/>
    </source>
</evidence>
<evidence type="ECO:0000313" key="7">
    <source>
        <dbReference type="Proteomes" id="UP000051521"/>
    </source>
</evidence>
<dbReference type="SUPFAM" id="SSF53067">
    <property type="entry name" value="Actin-like ATPase domain"/>
    <property type="match status" value="2"/>
</dbReference>
<evidence type="ECO:0000259" key="4">
    <source>
        <dbReference type="Pfam" id="PF00370"/>
    </source>
</evidence>
<keyword evidence="7" id="KW-1185">Reference proteome</keyword>
<dbReference type="Gene3D" id="3.30.420.40">
    <property type="match status" value="2"/>
</dbReference>
<keyword evidence="3" id="KW-0418">Kinase</keyword>
<evidence type="ECO:0000256" key="3">
    <source>
        <dbReference type="ARBA" id="ARBA00022777"/>
    </source>
</evidence>
<accession>A0ABR5PUQ9</accession>
<evidence type="ECO:0000256" key="1">
    <source>
        <dbReference type="ARBA" id="ARBA00009156"/>
    </source>
</evidence>
<dbReference type="Proteomes" id="UP000051521">
    <property type="component" value="Unassembled WGS sequence"/>
</dbReference>